<evidence type="ECO:0000256" key="1">
    <source>
        <dbReference type="SAM" id="SignalP"/>
    </source>
</evidence>
<dbReference type="AlphaFoldDB" id="A0A0A2SXD1"/>
<gene>
    <name evidence="2" type="ORF">EP47_08170</name>
</gene>
<sequence length="150" mass="15885">MQRNKKKILMSRILVSLFSWLMLTVVQAAGPLWTIVPASGNNPTQTVPENGTAVVQYIVQNQSGKSKKLVIQSMPGITQTTPCLLAPKGRAGSSCVLNLAINGRALPRSGIHSGPAVCQANPDGTPNPNQCYQPSAINSLNITVVLLSPQ</sequence>
<accession>A0A0A2SXD1</accession>
<proteinExistence type="predicted"/>
<organism evidence="2 3">
    <name type="scientific">Legionella norrlandica</name>
    <dbReference type="NCBI Taxonomy" id="1498499"/>
    <lineage>
        <taxon>Bacteria</taxon>
        <taxon>Pseudomonadati</taxon>
        <taxon>Pseudomonadota</taxon>
        <taxon>Gammaproteobacteria</taxon>
        <taxon>Legionellales</taxon>
        <taxon>Legionellaceae</taxon>
        <taxon>Legionella</taxon>
    </lineage>
</organism>
<dbReference type="RefSeq" id="WP_052117527.1">
    <property type="nucleotide sequence ID" value="NZ_JNCF01000005.1"/>
</dbReference>
<feature type="signal peptide" evidence="1">
    <location>
        <begin position="1"/>
        <end position="28"/>
    </location>
</feature>
<evidence type="ECO:0000313" key="2">
    <source>
        <dbReference type="EMBL" id="KGP64109.1"/>
    </source>
</evidence>
<comment type="caution">
    <text evidence="2">The sequence shown here is derived from an EMBL/GenBank/DDBJ whole genome shotgun (WGS) entry which is preliminary data.</text>
</comment>
<dbReference type="EMBL" id="JNCF01000005">
    <property type="protein sequence ID" value="KGP64109.1"/>
    <property type="molecule type" value="Genomic_DNA"/>
</dbReference>
<evidence type="ECO:0008006" key="4">
    <source>
        <dbReference type="Google" id="ProtNLM"/>
    </source>
</evidence>
<reference evidence="2 3" key="1">
    <citation type="submission" date="2014-05" db="EMBL/GenBank/DDBJ databases">
        <authorList>
            <person name="Rizzardi K."/>
            <person name="Winiecka-Krusnell J."/>
            <person name="Ramliden M."/>
            <person name="Alm E."/>
            <person name="Andersson S."/>
            <person name="Byfors S."/>
        </authorList>
    </citation>
    <scope>NUCLEOTIDE SEQUENCE [LARGE SCALE GENOMIC DNA]</scope>
    <source>
        <strain evidence="2 3">LEGN</strain>
    </source>
</reference>
<keyword evidence="3" id="KW-1185">Reference proteome</keyword>
<dbReference type="STRING" id="1498499.EP47_08170"/>
<dbReference type="Proteomes" id="UP000054422">
    <property type="component" value="Unassembled WGS sequence"/>
</dbReference>
<feature type="chain" id="PRO_5001993798" description="Protein with a bacterial immunoglobulin-like domain protein" evidence="1">
    <location>
        <begin position="29"/>
        <end position="150"/>
    </location>
</feature>
<evidence type="ECO:0000313" key="3">
    <source>
        <dbReference type="Proteomes" id="UP000054422"/>
    </source>
</evidence>
<keyword evidence="1" id="KW-0732">Signal</keyword>
<dbReference type="OrthoDB" id="5651170at2"/>
<protein>
    <recommendedName>
        <fullName evidence="4">Protein with a bacterial immunoglobulin-like domain protein</fullName>
    </recommendedName>
</protein>
<name>A0A0A2SXD1_9GAMM</name>